<dbReference type="EC" id="4.1.1.65" evidence="5"/>
<keyword evidence="2" id="KW-0865">Zymogen</keyword>
<dbReference type="PANTHER" id="PTHR10067">
    <property type="entry name" value="PHOSPHATIDYLSERINE DECARBOXYLASE"/>
    <property type="match status" value="1"/>
</dbReference>
<dbReference type="InterPro" id="IPR003817">
    <property type="entry name" value="PS_Dcarbxylase"/>
</dbReference>
<evidence type="ECO:0000313" key="5">
    <source>
        <dbReference type="EMBL" id="VYS82319.1"/>
    </source>
</evidence>
<dbReference type="RefSeq" id="WP_006568045.1">
    <property type="nucleotide sequence ID" value="NZ_BAABZP010000001.1"/>
</dbReference>
<gene>
    <name evidence="5" type="primary">psd</name>
    <name evidence="5" type="ORF">ACLFYP115_00554</name>
</gene>
<dbReference type="Pfam" id="PF02666">
    <property type="entry name" value="PS_Dcarbxylase"/>
    <property type="match status" value="1"/>
</dbReference>
<accession>A0A6N2RPQ9</accession>
<evidence type="ECO:0000256" key="3">
    <source>
        <dbReference type="ARBA" id="ARBA00023239"/>
    </source>
</evidence>
<keyword evidence="1" id="KW-0210">Decarboxylase</keyword>
<keyword evidence="3 5" id="KW-0456">Lyase</keyword>
<dbReference type="GO" id="GO:0008654">
    <property type="term" value="P:phospholipid biosynthetic process"/>
    <property type="evidence" value="ECO:0007669"/>
    <property type="project" value="InterPro"/>
</dbReference>
<reference evidence="5" key="1">
    <citation type="submission" date="2019-11" db="EMBL/GenBank/DDBJ databases">
        <authorList>
            <person name="Feng L."/>
        </authorList>
    </citation>
    <scope>NUCLEOTIDE SEQUENCE</scope>
    <source>
        <strain evidence="5">AcaccaeLFYP115</strain>
    </source>
</reference>
<sequence length="293" mass="34300">MKYVDQKGRCYEEETFQDKFLKLLYGTYIGRIKLKILTKPWISRLGGLFLSTGFSKCLIERFVRKNKIDMREYEDRIYTSYNDFFTRRIKPGKRLLPENQDILFSPCDCKASAYRITEDTSFCVKDTVYTVESLLRSRKIADHFRNGYAVILRLTVDDYHRYCYFDNGTKSRNYFIKGAYHTVNPTANDYVSVYKENAREFTMMKTEHFGDAVQMEVGALMVGRIVNHHEEGIMHRGMEKGYFEFGGSTIVLLFRGDKVEIDECLLERTKDGCETKLKQGQRLGMAKKQSLQS</sequence>
<organism evidence="5">
    <name type="scientific">Anaerostipes caccae</name>
    <dbReference type="NCBI Taxonomy" id="105841"/>
    <lineage>
        <taxon>Bacteria</taxon>
        <taxon>Bacillati</taxon>
        <taxon>Bacillota</taxon>
        <taxon>Clostridia</taxon>
        <taxon>Lachnospirales</taxon>
        <taxon>Lachnospiraceae</taxon>
        <taxon>Anaerostipes</taxon>
    </lineage>
</organism>
<dbReference type="AlphaFoldDB" id="A0A6N2RPQ9"/>
<protein>
    <submittedName>
        <fullName evidence="5">Phosphatidylserine decarboxylase proenzyme</fullName>
        <ecNumber evidence="5">4.1.1.65</ecNumber>
    </submittedName>
</protein>
<dbReference type="EMBL" id="CACRSQ010000002">
    <property type="protein sequence ID" value="VYS82319.1"/>
    <property type="molecule type" value="Genomic_DNA"/>
</dbReference>
<name>A0A6N2RPQ9_9FIRM</name>
<keyword evidence="4" id="KW-0670">Pyruvate</keyword>
<evidence type="ECO:0000256" key="4">
    <source>
        <dbReference type="ARBA" id="ARBA00023317"/>
    </source>
</evidence>
<evidence type="ECO:0000256" key="2">
    <source>
        <dbReference type="ARBA" id="ARBA00023145"/>
    </source>
</evidence>
<proteinExistence type="predicted"/>
<dbReference type="GO" id="GO:0004609">
    <property type="term" value="F:phosphatidylserine decarboxylase activity"/>
    <property type="evidence" value="ECO:0007669"/>
    <property type="project" value="UniProtKB-EC"/>
</dbReference>
<evidence type="ECO:0000256" key="1">
    <source>
        <dbReference type="ARBA" id="ARBA00022793"/>
    </source>
</evidence>